<gene>
    <name evidence="9" type="primary">LOC120258690</name>
</gene>
<dbReference type="GO" id="GO:0005737">
    <property type="term" value="C:cytoplasm"/>
    <property type="evidence" value="ECO:0007669"/>
    <property type="project" value="TreeGrafter"/>
</dbReference>
<dbReference type="InterPro" id="IPR008915">
    <property type="entry name" value="Peptidase_M50"/>
</dbReference>
<proteinExistence type="predicted"/>
<feature type="transmembrane region" description="Helical" evidence="6">
    <location>
        <begin position="191"/>
        <end position="213"/>
    </location>
</feature>
<evidence type="ECO:0000256" key="3">
    <source>
        <dbReference type="ARBA" id="ARBA00022989"/>
    </source>
</evidence>
<feature type="transmembrane region" description="Helical" evidence="6">
    <location>
        <begin position="284"/>
        <end position="305"/>
    </location>
</feature>
<evidence type="ECO:0000313" key="8">
    <source>
        <dbReference type="Proteomes" id="UP001515500"/>
    </source>
</evidence>
<protein>
    <recommendedName>
        <fullName evidence="5">Endopeptidase S2P</fullName>
    </recommendedName>
</protein>
<comment type="subcellular location">
    <subcellularLocation>
        <location evidence="1">Endomembrane system</location>
        <topology evidence="1">Multi-pass membrane protein</topology>
    </subcellularLocation>
</comment>
<sequence>MQAEAKISPNMPQYDNISEDLTNVMEEPATIQRERKDLYHPTSPNGVPDLRSQQWVFLLPGALRDAERARIDRDTWRIVNGMSKWLVRTKPGTATVRSHSVLATRCPGLSARIVKSIVRYMQRRCYTHAFLWWKSEQNMNLSPPSFGLKRGGSFNLLNCFYSSGRFCDFRIYAFNDRLFSFGWRHARFLKVWFAIGVAFSFVALIGSIMILLWELAGNFHLGREISVHDHRSVNWLFGTTSLVPGLSLSVMDTVIIVFSTLFSVAIHELGHAIAAASTGLQIEYIAVFLAIIFPGALVAFNYDVLQSLPRFSMLRIYCAGIWLNAVEESCMKPVLIPSMSWVEVSYSSPYTPQCSKPNEKMATAEL</sequence>
<dbReference type="GO" id="GO:0031293">
    <property type="term" value="P:membrane protein intracellular domain proteolysis"/>
    <property type="evidence" value="ECO:0007669"/>
    <property type="project" value="TreeGrafter"/>
</dbReference>
<feature type="transmembrane region" description="Helical" evidence="6">
    <location>
        <begin position="234"/>
        <end position="264"/>
    </location>
</feature>
<dbReference type="PANTHER" id="PTHR13325">
    <property type="entry name" value="PROTEASE M50 MEMBRANE-BOUND TRANSCRIPTION FACTOR SITE 2 PROTEASE"/>
    <property type="match status" value="1"/>
</dbReference>
<keyword evidence="2 6" id="KW-0812">Transmembrane</keyword>
<dbReference type="GO" id="GO:0012505">
    <property type="term" value="C:endomembrane system"/>
    <property type="evidence" value="ECO:0007669"/>
    <property type="project" value="UniProtKB-SubCell"/>
</dbReference>
<dbReference type="GO" id="GO:0004222">
    <property type="term" value="F:metalloendopeptidase activity"/>
    <property type="evidence" value="ECO:0007669"/>
    <property type="project" value="InterPro"/>
</dbReference>
<feature type="domain" description="Peptidase M50" evidence="7">
    <location>
        <begin position="259"/>
        <end position="326"/>
    </location>
</feature>
<evidence type="ECO:0000256" key="1">
    <source>
        <dbReference type="ARBA" id="ARBA00004127"/>
    </source>
</evidence>
<evidence type="ECO:0000259" key="7">
    <source>
        <dbReference type="Pfam" id="PF02163"/>
    </source>
</evidence>
<evidence type="ECO:0000256" key="5">
    <source>
        <dbReference type="ARBA" id="ARBA00032658"/>
    </source>
</evidence>
<dbReference type="RefSeq" id="XP_039122072.1">
    <property type="nucleotide sequence ID" value="XM_039266138.1"/>
</dbReference>
<dbReference type="PRINTS" id="PR01000">
    <property type="entry name" value="SREBPS2PTASE"/>
</dbReference>
<dbReference type="AlphaFoldDB" id="A0AB40B484"/>
<dbReference type="Proteomes" id="UP001515500">
    <property type="component" value="Chromosome 4"/>
</dbReference>
<keyword evidence="3 6" id="KW-1133">Transmembrane helix</keyword>
<dbReference type="Pfam" id="PF02163">
    <property type="entry name" value="Peptidase_M50"/>
    <property type="match status" value="1"/>
</dbReference>
<evidence type="ECO:0000256" key="4">
    <source>
        <dbReference type="ARBA" id="ARBA00023136"/>
    </source>
</evidence>
<organism evidence="8 9">
    <name type="scientific">Dioscorea cayennensis subsp. rotundata</name>
    <name type="common">White Guinea yam</name>
    <name type="synonym">Dioscorea rotundata</name>
    <dbReference type="NCBI Taxonomy" id="55577"/>
    <lineage>
        <taxon>Eukaryota</taxon>
        <taxon>Viridiplantae</taxon>
        <taxon>Streptophyta</taxon>
        <taxon>Embryophyta</taxon>
        <taxon>Tracheophyta</taxon>
        <taxon>Spermatophyta</taxon>
        <taxon>Magnoliopsida</taxon>
        <taxon>Liliopsida</taxon>
        <taxon>Dioscoreales</taxon>
        <taxon>Dioscoreaceae</taxon>
        <taxon>Dioscorea</taxon>
    </lineage>
</organism>
<evidence type="ECO:0000313" key="9">
    <source>
        <dbReference type="RefSeq" id="XP_039122072.1"/>
    </source>
</evidence>
<dbReference type="GO" id="GO:1905897">
    <property type="term" value="P:regulation of response to endoplasmic reticulum stress"/>
    <property type="evidence" value="ECO:0007669"/>
    <property type="project" value="TreeGrafter"/>
</dbReference>
<dbReference type="GeneID" id="120258690"/>
<dbReference type="PANTHER" id="PTHR13325:SF3">
    <property type="entry name" value="MEMBRANE-BOUND TRANSCRIPTION FACTOR SITE-2 PROTEASE"/>
    <property type="match status" value="1"/>
</dbReference>
<evidence type="ECO:0000256" key="2">
    <source>
        <dbReference type="ARBA" id="ARBA00022692"/>
    </source>
</evidence>
<keyword evidence="4 6" id="KW-0472">Membrane</keyword>
<keyword evidence="8" id="KW-1185">Reference proteome</keyword>
<dbReference type="GO" id="GO:0016020">
    <property type="term" value="C:membrane"/>
    <property type="evidence" value="ECO:0007669"/>
    <property type="project" value="InterPro"/>
</dbReference>
<accession>A0AB40B484</accession>
<name>A0AB40B484_DIOCR</name>
<reference evidence="9" key="1">
    <citation type="submission" date="2025-08" db="UniProtKB">
        <authorList>
            <consortium name="RefSeq"/>
        </authorList>
    </citation>
    <scope>IDENTIFICATION</scope>
</reference>
<dbReference type="InterPro" id="IPR001193">
    <property type="entry name" value="MBTPS2"/>
</dbReference>
<evidence type="ECO:0000256" key="6">
    <source>
        <dbReference type="SAM" id="Phobius"/>
    </source>
</evidence>